<dbReference type="OrthoDB" id="9807630at2"/>
<dbReference type="GO" id="GO:0005829">
    <property type="term" value="C:cytosol"/>
    <property type="evidence" value="ECO:0007669"/>
    <property type="project" value="TreeGrafter"/>
</dbReference>
<dbReference type="NCBIfam" id="TIGR01549">
    <property type="entry name" value="HAD-SF-IA-v1"/>
    <property type="match status" value="1"/>
</dbReference>
<dbReference type="Gene3D" id="1.10.150.240">
    <property type="entry name" value="Putative phosphatase, domain 2"/>
    <property type="match status" value="1"/>
</dbReference>
<dbReference type="SFLD" id="SFLDS00003">
    <property type="entry name" value="Haloacid_Dehalogenase"/>
    <property type="match status" value="1"/>
</dbReference>
<gene>
    <name evidence="1" type="ORF">DKB62_04755</name>
</gene>
<dbReference type="RefSeq" id="WP_107195246.1">
    <property type="nucleotide sequence ID" value="NZ_CP029462.1"/>
</dbReference>
<accession>A0A346AYI7</accession>
<sequence length="211" mass="23801">MYTTYIFDFDYTLANSEQGIVMCFEMLFADEGYGPVPREDICRTIGMTMYDAMARLTGETNPEQIEELIRLYKVRYSDYYMVDNTHLYPQTVPMLRRLKAKGAHCCIVSTKTRSRINQTIEKEHLESLVDCVVGMEDVSEAKPSPEGIQQIQQRFNLEPSEILYVGDSLIDAETALHAGVDFAAVTTGTTDASAFASLPHVQIMQDLSELV</sequence>
<dbReference type="GO" id="GO:0008967">
    <property type="term" value="F:phosphoglycolate phosphatase activity"/>
    <property type="evidence" value="ECO:0007669"/>
    <property type="project" value="TreeGrafter"/>
</dbReference>
<dbReference type="SUPFAM" id="SSF56784">
    <property type="entry name" value="HAD-like"/>
    <property type="match status" value="1"/>
</dbReference>
<reference evidence="1 2" key="1">
    <citation type="submission" date="2018-05" db="EMBL/GenBank/DDBJ databases">
        <title>Complete genome sequence of Megasphaera sp. AJH120T, isolated from the ceca of a chicken.</title>
        <authorList>
            <person name="Maki J."/>
            <person name="Looft T."/>
        </authorList>
    </citation>
    <scope>NUCLEOTIDE SEQUENCE [LARGE SCALE GENOMIC DNA]</scope>
    <source>
        <strain evidence="1 2">AJH120</strain>
    </source>
</reference>
<dbReference type="KEGG" id="meg:DKB62_04755"/>
<dbReference type="PANTHER" id="PTHR43434:SF1">
    <property type="entry name" value="PHOSPHOGLYCOLATE PHOSPHATASE"/>
    <property type="match status" value="1"/>
</dbReference>
<dbReference type="EMBL" id="CP029462">
    <property type="protein sequence ID" value="AXL20930.1"/>
    <property type="molecule type" value="Genomic_DNA"/>
</dbReference>
<dbReference type="InterPro" id="IPR036412">
    <property type="entry name" value="HAD-like_sf"/>
</dbReference>
<protein>
    <submittedName>
        <fullName evidence="1">HAD family hydrolase</fullName>
    </submittedName>
</protein>
<dbReference type="Proteomes" id="UP000254337">
    <property type="component" value="Chromosome"/>
</dbReference>
<evidence type="ECO:0000313" key="2">
    <source>
        <dbReference type="Proteomes" id="UP000254337"/>
    </source>
</evidence>
<dbReference type="Gene3D" id="3.40.50.1000">
    <property type="entry name" value="HAD superfamily/HAD-like"/>
    <property type="match status" value="1"/>
</dbReference>
<dbReference type="InterPro" id="IPR006439">
    <property type="entry name" value="HAD-SF_hydro_IA"/>
</dbReference>
<dbReference type="InterPro" id="IPR023214">
    <property type="entry name" value="HAD_sf"/>
</dbReference>
<evidence type="ECO:0000313" key="1">
    <source>
        <dbReference type="EMBL" id="AXL20930.1"/>
    </source>
</evidence>
<organism evidence="1 2">
    <name type="scientific">Megasphaera stantonii</name>
    <dbReference type="NCBI Taxonomy" id="2144175"/>
    <lineage>
        <taxon>Bacteria</taxon>
        <taxon>Bacillati</taxon>
        <taxon>Bacillota</taxon>
        <taxon>Negativicutes</taxon>
        <taxon>Veillonellales</taxon>
        <taxon>Veillonellaceae</taxon>
        <taxon>Megasphaera</taxon>
    </lineage>
</organism>
<dbReference type="AlphaFoldDB" id="A0A346AYI7"/>
<dbReference type="InterPro" id="IPR041492">
    <property type="entry name" value="HAD_2"/>
</dbReference>
<dbReference type="SFLD" id="SFLDG01129">
    <property type="entry name" value="C1.5:_HAD__Beta-PGM__Phosphata"/>
    <property type="match status" value="1"/>
</dbReference>
<dbReference type="GO" id="GO:0006281">
    <property type="term" value="P:DNA repair"/>
    <property type="evidence" value="ECO:0007669"/>
    <property type="project" value="TreeGrafter"/>
</dbReference>
<dbReference type="PANTHER" id="PTHR43434">
    <property type="entry name" value="PHOSPHOGLYCOLATE PHOSPHATASE"/>
    <property type="match status" value="1"/>
</dbReference>
<proteinExistence type="predicted"/>
<dbReference type="Pfam" id="PF13419">
    <property type="entry name" value="HAD_2"/>
    <property type="match status" value="1"/>
</dbReference>
<dbReference type="InterPro" id="IPR050155">
    <property type="entry name" value="HAD-like_hydrolase_sf"/>
</dbReference>
<name>A0A346AYI7_9FIRM</name>
<dbReference type="PRINTS" id="PR00413">
    <property type="entry name" value="HADHALOGNASE"/>
</dbReference>
<keyword evidence="1" id="KW-0378">Hydrolase</keyword>
<keyword evidence="2" id="KW-1185">Reference proteome</keyword>
<dbReference type="InterPro" id="IPR023198">
    <property type="entry name" value="PGP-like_dom2"/>
</dbReference>